<dbReference type="EMBL" id="JRLX01000023">
    <property type="protein sequence ID" value="KGO85350.1"/>
    <property type="molecule type" value="Genomic_DNA"/>
</dbReference>
<evidence type="ECO:0000259" key="1">
    <source>
        <dbReference type="Pfam" id="PF18731"/>
    </source>
</evidence>
<dbReference type="Proteomes" id="UP000030152">
    <property type="component" value="Unassembled WGS sequence"/>
</dbReference>
<accession>A0A0A2MAM6</accession>
<evidence type="ECO:0000313" key="2">
    <source>
        <dbReference type="EMBL" id="KGO85350.1"/>
    </source>
</evidence>
<dbReference type="OrthoDB" id="1237440at2"/>
<protein>
    <recommendedName>
        <fullName evidence="1">Swt1-like HEPN domain-containing protein</fullName>
    </recommendedName>
</protein>
<reference evidence="2 3" key="1">
    <citation type="submission" date="2013-09" db="EMBL/GenBank/DDBJ databases">
        <authorList>
            <person name="Zeng Z."/>
            <person name="Chen C."/>
        </authorList>
    </citation>
    <scope>NUCLEOTIDE SEQUENCE [LARGE SCALE GENOMIC DNA]</scope>
    <source>
        <strain evidence="2 3">WB 3.3-2</strain>
    </source>
</reference>
<dbReference type="STRING" id="1121895.GCA_000378485_01751"/>
<dbReference type="AlphaFoldDB" id="A0A0A2MAM6"/>
<dbReference type="InterPro" id="IPR041650">
    <property type="entry name" value="HEPN_Swt1"/>
</dbReference>
<proteinExistence type="predicted"/>
<feature type="domain" description="Swt1-like HEPN" evidence="1">
    <location>
        <begin position="69"/>
        <end position="193"/>
    </location>
</feature>
<organism evidence="2 3">
    <name type="scientific">Flavobacterium rivuli WB 3.3-2 = DSM 21788</name>
    <dbReference type="NCBI Taxonomy" id="1121895"/>
    <lineage>
        <taxon>Bacteria</taxon>
        <taxon>Pseudomonadati</taxon>
        <taxon>Bacteroidota</taxon>
        <taxon>Flavobacteriia</taxon>
        <taxon>Flavobacteriales</taxon>
        <taxon>Flavobacteriaceae</taxon>
        <taxon>Flavobacterium</taxon>
    </lineage>
</organism>
<comment type="caution">
    <text evidence="2">The sequence shown here is derived from an EMBL/GenBank/DDBJ whole genome shotgun (WGS) entry which is preliminary data.</text>
</comment>
<evidence type="ECO:0000313" key="3">
    <source>
        <dbReference type="Proteomes" id="UP000030152"/>
    </source>
</evidence>
<name>A0A0A2MAM6_9FLAO</name>
<dbReference type="eggNOG" id="ENOG50300FF">
    <property type="taxonomic scope" value="Bacteria"/>
</dbReference>
<gene>
    <name evidence="2" type="ORF">Q765_16525</name>
</gene>
<dbReference type="Pfam" id="PF18731">
    <property type="entry name" value="HEPN_Swt1"/>
    <property type="match status" value="1"/>
</dbReference>
<dbReference type="RefSeq" id="WP_020212904.1">
    <property type="nucleotide sequence ID" value="NZ_JRLX01000023.1"/>
</dbReference>
<sequence length="195" mass="22974">MKNLGEENLIKVFGVTNQFVELELDKIEEKYNIDLGRKKAKIKKDTTYYPQFDFEIRKEAQSMAKHYEIFYCLEKSIRDLITTTMETPYGENWWDVKVTQVVKDEVKKRMQKEIDSGVTLRSREPLDFTTFGELTDIIKSNWVSFSLLFKSVRAVEKVMSSLNTLRGPIAHCTSLAEDEQLRLQLSVRDWFRLLE</sequence>
<keyword evidence="3" id="KW-1185">Reference proteome</keyword>